<dbReference type="PANTHER" id="PTHR12542">
    <property type="entry name" value="EXOCYST COMPLEX PROTEIN EXO70"/>
    <property type="match status" value="1"/>
</dbReference>
<dbReference type="OMA" id="TGWMMES"/>
<sequence length="81" mass="9543">VLQYLGLQGLTSSGTGWMMESRSSVSRSLLKERFKCFNQCFEELYHRQKYWTVPDAELRESLRLAVAEVVLTAYRSFLKRF</sequence>
<keyword evidence="4" id="KW-0653">Protein transport</keyword>
<evidence type="ECO:0000256" key="1">
    <source>
        <dbReference type="ARBA" id="ARBA00006756"/>
    </source>
</evidence>
<proteinExistence type="inferred from homology"/>
<feature type="non-terminal residue" evidence="6">
    <location>
        <position position="1"/>
    </location>
</feature>
<organism evidence="6 7">
    <name type="scientific">Taxus chinensis</name>
    <name type="common">Chinese yew</name>
    <name type="synonym">Taxus wallichiana var. chinensis</name>
    <dbReference type="NCBI Taxonomy" id="29808"/>
    <lineage>
        <taxon>Eukaryota</taxon>
        <taxon>Viridiplantae</taxon>
        <taxon>Streptophyta</taxon>
        <taxon>Embryophyta</taxon>
        <taxon>Tracheophyta</taxon>
        <taxon>Spermatophyta</taxon>
        <taxon>Pinopsida</taxon>
        <taxon>Pinidae</taxon>
        <taxon>Conifers II</taxon>
        <taxon>Cupressales</taxon>
        <taxon>Taxaceae</taxon>
        <taxon>Taxus</taxon>
    </lineage>
</organism>
<evidence type="ECO:0000256" key="2">
    <source>
        <dbReference type="ARBA" id="ARBA00022448"/>
    </source>
</evidence>
<name>A0AA38BVQ5_TAXCH</name>
<evidence type="ECO:0000313" key="7">
    <source>
        <dbReference type="Proteomes" id="UP000824469"/>
    </source>
</evidence>
<dbReference type="Pfam" id="PF03081">
    <property type="entry name" value="Exo70_C"/>
    <property type="match status" value="1"/>
</dbReference>
<dbReference type="EMBL" id="JAHRHJ020003813">
    <property type="protein sequence ID" value="KAH9290610.1"/>
    <property type="molecule type" value="Genomic_DNA"/>
</dbReference>
<gene>
    <name evidence="6" type="ORF">KI387_034727</name>
</gene>
<protein>
    <recommendedName>
        <fullName evidence="4">Exocyst subunit Exo70 family protein</fullName>
    </recommendedName>
</protein>
<dbReference type="PANTHER" id="PTHR12542:SF41">
    <property type="entry name" value="EXOCYST COMPLEX COMPONENT 7"/>
    <property type="match status" value="1"/>
</dbReference>
<keyword evidence="7" id="KW-1185">Reference proteome</keyword>
<accession>A0AA38BVQ5</accession>
<dbReference type="SUPFAM" id="SSF74788">
    <property type="entry name" value="Cullin repeat-like"/>
    <property type="match status" value="1"/>
</dbReference>
<dbReference type="Proteomes" id="UP000824469">
    <property type="component" value="Unassembled WGS sequence"/>
</dbReference>
<dbReference type="GO" id="GO:0000145">
    <property type="term" value="C:exocyst"/>
    <property type="evidence" value="ECO:0007669"/>
    <property type="project" value="InterPro"/>
</dbReference>
<dbReference type="Gene3D" id="1.20.1280.170">
    <property type="entry name" value="Exocyst complex component Exo70"/>
    <property type="match status" value="1"/>
</dbReference>
<feature type="non-terminal residue" evidence="6">
    <location>
        <position position="81"/>
    </location>
</feature>
<keyword evidence="3 4" id="KW-0268">Exocytosis</keyword>
<dbReference type="InterPro" id="IPR046364">
    <property type="entry name" value="Exo70_C"/>
</dbReference>
<comment type="similarity">
    <text evidence="1 4">Belongs to the EXO70 family.</text>
</comment>
<dbReference type="AlphaFoldDB" id="A0AA38BVQ5"/>
<reference evidence="6 7" key="1">
    <citation type="journal article" date="2021" name="Nat. Plants">
        <title>The Taxus genome provides insights into paclitaxel biosynthesis.</title>
        <authorList>
            <person name="Xiong X."/>
            <person name="Gou J."/>
            <person name="Liao Q."/>
            <person name="Li Y."/>
            <person name="Zhou Q."/>
            <person name="Bi G."/>
            <person name="Li C."/>
            <person name="Du R."/>
            <person name="Wang X."/>
            <person name="Sun T."/>
            <person name="Guo L."/>
            <person name="Liang H."/>
            <person name="Lu P."/>
            <person name="Wu Y."/>
            <person name="Zhang Z."/>
            <person name="Ro D.K."/>
            <person name="Shang Y."/>
            <person name="Huang S."/>
            <person name="Yan J."/>
        </authorList>
    </citation>
    <scope>NUCLEOTIDE SEQUENCE [LARGE SCALE GENOMIC DNA]</scope>
    <source>
        <strain evidence="6">Ta-2019</strain>
    </source>
</reference>
<dbReference type="InterPro" id="IPR016159">
    <property type="entry name" value="Cullin_repeat-like_dom_sf"/>
</dbReference>
<dbReference type="GO" id="GO:0005546">
    <property type="term" value="F:phosphatidylinositol-4,5-bisphosphate binding"/>
    <property type="evidence" value="ECO:0007669"/>
    <property type="project" value="InterPro"/>
</dbReference>
<keyword evidence="2 4" id="KW-0813">Transport</keyword>
<dbReference type="GO" id="GO:0006887">
    <property type="term" value="P:exocytosis"/>
    <property type="evidence" value="ECO:0007669"/>
    <property type="project" value="UniProtKB-KW"/>
</dbReference>
<dbReference type="GO" id="GO:0015031">
    <property type="term" value="P:protein transport"/>
    <property type="evidence" value="ECO:0007669"/>
    <property type="project" value="UniProtKB-KW"/>
</dbReference>
<evidence type="ECO:0000256" key="3">
    <source>
        <dbReference type="ARBA" id="ARBA00022483"/>
    </source>
</evidence>
<evidence type="ECO:0000313" key="6">
    <source>
        <dbReference type="EMBL" id="KAH9290610.1"/>
    </source>
</evidence>
<comment type="function">
    <text evidence="4">Component of the exocyst complex.</text>
</comment>
<feature type="domain" description="Exocyst complex subunit Exo70 C-terminal" evidence="5">
    <location>
        <begin position="1"/>
        <end position="81"/>
    </location>
</feature>
<evidence type="ECO:0000256" key="4">
    <source>
        <dbReference type="RuleBase" id="RU365026"/>
    </source>
</evidence>
<evidence type="ECO:0000259" key="5">
    <source>
        <dbReference type="Pfam" id="PF03081"/>
    </source>
</evidence>
<dbReference type="InterPro" id="IPR004140">
    <property type="entry name" value="Exo70"/>
</dbReference>
<comment type="caution">
    <text evidence="6">The sequence shown here is derived from an EMBL/GenBank/DDBJ whole genome shotgun (WGS) entry which is preliminary data.</text>
</comment>